<dbReference type="Proteomes" id="UP000193922">
    <property type="component" value="Unassembled WGS sequence"/>
</dbReference>
<dbReference type="RefSeq" id="XP_040742519.1">
    <property type="nucleotide sequence ID" value="XM_040889798.1"/>
</dbReference>
<dbReference type="Gene3D" id="3.40.47.10">
    <property type="match status" value="2"/>
</dbReference>
<proteinExistence type="predicted"/>
<dbReference type="AlphaFoldDB" id="A0A1Y1W5E1"/>
<dbReference type="InterPro" id="IPR016039">
    <property type="entry name" value="Thiolase-like"/>
</dbReference>
<evidence type="ECO:0000313" key="1">
    <source>
        <dbReference type="EMBL" id="ORX68737.1"/>
    </source>
</evidence>
<dbReference type="STRING" id="61395.A0A1Y1W5E1"/>
<dbReference type="SUPFAM" id="SSF53901">
    <property type="entry name" value="Thiolase-like"/>
    <property type="match status" value="1"/>
</dbReference>
<dbReference type="GeneID" id="63806446"/>
<dbReference type="EMBL" id="MCFD01000009">
    <property type="protein sequence ID" value="ORX68737.1"/>
    <property type="molecule type" value="Genomic_DNA"/>
</dbReference>
<dbReference type="Gene3D" id="6.10.140.1410">
    <property type="match status" value="1"/>
</dbReference>
<sequence>MSLDVAVGTIKLGKAKVTTAGASGSYSRNVASTTPQIKMTTDALEDHAIGRSPKELSQPCTATCSGFAEGIVSWILIRMSASAAIRCGAPIYGVPAMTATATDKEGHIIPTPGQGILMIARESPTGDISPFLNISLRRQERQKIIASIKSWADAKHSQLGGKSDFTNTRVKCIESKVRQMIKNAQGEQSNKFWRNDPTIFSLCSSLATWRLTIVASGKNDPHVINQQLKKLGRTHGYAVPVVCQKWLAGHPRMLPAAWMLNSMIQCMQTGIVPGNRNLDNVISELVEYSHPVSPSRSIQTPGISTTLHTPFRFGQVGGEIPVPIQTMCTQFFHKKHLVSTGTR</sequence>
<keyword evidence="2" id="KW-1185">Reference proteome</keyword>
<dbReference type="OrthoDB" id="4251012at2759"/>
<organism evidence="1 2">
    <name type="scientific">Linderina pennispora</name>
    <dbReference type="NCBI Taxonomy" id="61395"/>
    <lineage>
        <taxon>Eukaryota</taxon>
        <taxon>Fungi</taxon>
        <taxon>Fungi incertae sedis</taxon>
        <taxon>Zoopagomycota</taxon>
        <taxon>Kickxellomycotina</taxon>
        <taxon>Kickxellomycetes</taxon>
        <taxon>Kickxellales</taxon>
        <taxon>Kickxellaceae</taxon>
        <taxon>Linderina</taxon>
    </lineage>
</organism>
<protein>
    <submittedName>
        <fullName evidence="1">Uncharacterized protein</fullName>
    </submittedName>
</protein>
<dbReference type="GO" id="GO:0016746">
    <property type="term" value="F:acyltransferase activity"/>
    <property type="evidence" value="ECO:0007669"/>
    <property type="project" value="InterPro"/>
</dbReference>
<comment type="caution">
    <text evidence="1">The sequence shown here is derived from an EMBL/GenBank/DDBJ whole genome shotgun (WGS) entry which is preliminary data.</text>
</comment>
<name>A0A1Y1W5E1_9FUNG</name>
<evidence type="ECO:0000313" key="2">
    <source>
        <dbReference type="Proteomes" id="UP000193922"/>
    </source>
</evidence>
<gene>
    <name evidence="1" type="ORF">DL89DRAFT_284805</name>
</gene>
<accession>A0A1Y1W5E1</accession>
<reference evidence="1 2" key="1">
    <citation type="submission" date="2016-07" db="EMBL/GenBank/DDBJ databases">
        <title>Pervasive Adenine N6-methylation of Active Genes in Fungi.</title>
        <authorList>
            <consortium name="DOE Joint Genome Institute"/>
            <person name="Mondo S.J."/>
            <person name="Dannebaum R.O."/>
            <person name="Kuo R.C."/>
            <person name="Labutti K."/>
            <person name="Haridas S."/>
            <person name="Kuo A."/>
            <person name="Salamov A."/>
            <person name="Ahrendt S.R."/>
            <person name="Lipzen A."/>
            <person name="Sullivan W."/>
            <person name="Andreopoulos W.B."/>
            <person name="Clum A."/>
            <person name="Lindquist E."/>
            <person name="Daum C."/>
            <person name="Ramamoorthy G.K."/>
            <person name="Gryganskyi A."/>
            <person name="Culley D."/>
            <person name="Magnuson J.K."/>
            <person name="James T.Y."/>
            <person name="O'Malley M.A."/>
            <person name="Stajich J.E."/>
            <person name="Spatafora J.W."/>
            <person name="Visel A."/>
            <person name="Grigoriev I.V."/>
        </authorList>
    </citation>
    <scope>NUCLEOTIDE SEQUENCE [LARGE SCALE GENOMIC DNA]</scope>
    <source>
        <strain evidence="1 2">ATCC 12442</strain>
    </source>
</reference>